<dbReference type="InterPro" id="IPR051798">
    <property type="entry name" value="Class-II_PLP-Dep_Aminotrans"/>
</dbReference>
<dbReference type="OrthoDB" id="9802872at2"/>
<dbReference type="InterPro" id="IPR027619">
    <property type="entry name" value="C-S_lyase_PatB-like"/>
</dbReference>
<dbReference type="Proteomes" id="UP000245647">
    <property type="component" value="Unassembled WGS sequence"/>
</dbReference>
<comment type="caution">
    <text evidence="7">The sequence shown here is derived from an EMBL/GenBank/DDBJ whole genome shotgun (WGS) entry which is preliminary data.</text>
</comment>
<evidence type="ECO:0000256" key="4">
    <source>
        <dbReference type="ARBA" id="ARBA00023239"/>
    </source>
</evidence>
<organism evidence="7 8">
    <name type="scientific">Pararcticibacter amylolyticus</name>
    <dbReference type="NCBI Taxonomy" id="2173175"/>
    <lineage>
        <taxon>Bacteria</taxon>
        <taxon>Pseudomonadati</taxon>
        <taxon>Bacteroidota</taxon>
        <taxon>Sphingobacteriia</taxon>
        <taxon>Sphingobacteriales</taxon>
        <taxon>Sphingobacteriaceae</taxon>
        <taxon>Pararcticibacter</taxon>
    </lineage>
</organism>
<proteinExistence type="inferred from homology"/>
<dbReference type="GO" id="GO:0047804">
    <property type="term" value="F:cysteine-S-conjugate beta-lyase activity"/>
    <property type="evidence" value="ECO:0007669"/>
    <property type="project" value="UniProtKB-EC"/>
</dbReference>
<evidence type="ECO:0000313" key="7">
    <source>
        <dbReference type="EMBL" id="PWG82438.1"/>
    </source>
</evidence>
<accession>A0A2U2PM87</accession>
<evidence type="ECO:0000259" key="6">
    <source>
        <dbReference type="Pfam" id="PF00155"/>
    </source>
</evidence>
<dbReference type="Gene3D" id="3.90.1150.10">
    <property type="entry name" value="Aspartate Aminotransferase, domain 1"/>
    <property type="match status" value="1"/>
</dbReference>
<dbReference type="CDD" id="cd00609">
    <property type="entry name" value="AAT_like"/>
    <property type="match status" value="1"/>
</dbReference>
<keyword evidence="8" id="KW-1185">Reference proteome</keyword>
<dbReference type="GO" id="GO:0030170">
    <property type="term" value="F:pyridoxal phosphate binding"/>
    <property type="evidence" value="ECO:0007669"/>
    <property type="project" value="InterPro"/>
</dbReference>
<evidence type="ECO:0000256" key="1">
    <source>
        <dbReference type="ARBA" id="ARBA00001933"/>
    </source>
</evidence>
<name>A0A2U2PM87_9SPHI</name>
<dbReference type="InterPro" id="IPR015422">
    <property type="entry name" value="PyrdxlP-dep_Trfase_small"/>
</dbReference>
<evidence type="ECO:0000256" key="2">
    <source>
        <dbReference type="ARBA" id="ARBA00012224"/>
    </source>
</evidence>
<reference evidence="7 8" key="1">
    <citation type="submission" date="2018-04" db="EMBL/GenBank/DDBJ databases">
        <title>Pedobacter chongqingensis sp. nov., isolated from a rottenly hemp rope.</title>
        <authorList>
            <person name="Cai Y."/>
        </authorList>
    </citation>
    <scope>NUCLEOTIDE SEQUENCE [LARGE SCALE GENOMIC DNA]</scope>
    <source>
        <strain evidence="7 8">FJ4-8</strain>
    </source>
</reference>
<dbReference type="AlphaFoldDB" id="A0A2U2PM87"/>
<protein>
    <recommendedName>
        <fullName evidence="2">cysteine-S-conjugate beta-lyase</fullName>
        <ecNumber evidence="2">4.4.1.13</ecNumber>
    </recommendedName>
</protein>
<evidence type="ECO:0000313" key="8">
    <source>
        <dbReference type="Proteomes" id="UP000245647"/>
    </source>
</evidence>
<dbReference type="NCBIfam" id="TIGR04350">
    <property type="entry name" value="C_S_lyase_PatB"/>
    <property type="match status" value="1"/>
</dbReference>
<evidence type="ECO:0000256" key="5">
    <source>
        <dbReference type="ARBA" id="ARBA00037974"/>
    </source>
</evidence>
<dbReference type="PANTHER" id="PTHR43525:SF1">
    <property type="entry name" value="PROTEIN MALY"/>
    <property type="match status" value="1"/>
</dbReference>
<comment type="cofactor">
    <cofactor evidence="1">
        <name>pyridoxal 5'-phosphate</name>
        <dbReference type="ChEBI" id="CHEBI:597326"/>
    </cofactor>
</comment>
<dbReference type="PANTHER" id="PTHR43525">
    <property type="entry name" value="PROTEIN MALY"/>
    <property type="match status" value="1"/>
</dbReference>
<feature type="domain" description="Aminotransferase class I/classII large" evidence="6">
    <location>
        <begin position="33"/>
        <end position="379"/>
    </location>
</feature>
<keyword evidence="4 7" id="KW-0456">Lyase</keyword>
<comment type="similarity">
    <text evidence="5">Belongs to the class-II pyridoxal-phosphate-dependent aminotransferase family. MalY/PatB cystathionine beta-lyase subfamily.</text>
</comment>
<sequence length="389" mass="43940">MENNFDEITERRNTNCFKWDLDGGDILPMWVADMDFKTAPAVIQALAERTSHGIFGYSLTPPAFYKAITGWWNKRHGLSISKDWIVPTPGILPALSATLTGLTSKDSKVVIQPPVYNHFFVTIEHGDCQLVENNLVYEEGQYHIDFEDLDKKLAAPEVKLFLLSNPHNPAGRVWTREELQRIGDISLKNKVIVLSDEIHSDLVYKEHSHIPFASLGEEYSLNSVTFGSPSKTFNLAGLQTAYLFTENEELRKTITEVLQKQEMTLLNVFGIEGLIAAYEKGETWLDELRTYLYDNYLYLKTFCSTFLPEAGISPLEGTYLVWINCNAFGIHSDALAGRLLQNEQLRISPGSIFGKPGDYFIRVNIACPRSLLQEGLERLARELRKAGPA</sequence>
<dbReference type="Gene3D" id="3.40.640.10">
    <property type="entry name" value="Type I PLP-dependent aspartate aminotransferase-like (Major domain)"/>
    <property type="match status" value="1"/>
</dbReference>
<gene>
    <name evidence="7" type="ORF">DDR33_00795</name>
</gene>
<dbReference type="EMBL" id="QEAS01000001">
    <property type="protein sequence ID" value="PWG82438.1"/>
    <property type="molecule type" value="Genomic_DNA"/>
</dbReference>
<keyword evidence="3" id="KW-0663">Pyridoxal phosphate</keyword>
<dbReference type="InterPro" id="IPR015424">
    <property type="entry name" value="PyrdxlP-dep_Trfase"/>
</dbReference>
<dbReference type="InterPro" id="IPR004839">
    <property type="entry name" value="Aminotransferase_I/II_large"/>
</dbReference>
<evidence type="ECO:0000256" key="3">
    <source>
        <dbReference type="ARBA" id="ARBA00022898"/>
    </source>
</evidence>
<dbReference type="Pfam" id="PF00155">
    <property type="entry name" value="Aminotran_1_2"/>
    <property type="match status" value="1"/>
</dbReference>
<dbReference type="SUPFAM" id="SSF53383">
    <property type="entry name" value="PLP-dependent transferases"/>
    <property type="match status" value="1"/>
</dbReference>
<dbReference type="InterPro" id="IPR015421">
    <property type="entry name" value="PyrdxlP-dep_Trfase_major"/>
</dbReference>
<dbReference type="RefSeq" id="WP_109413857.1">
    <property type="nucleotide sequence ID" value="NZ_QEAS01000001.1"/>
</dbReference>
<dbReference type="EC" id="4.4.1.13" evidence="2"/>